<dbReference type="AlphaFoldDB" id="E5XLF7"/>
<name>E5XLF7_SEGRC</name>
<dbReference type="HOGENOM" id="CLU_1128434_0_0_11"/>
<dbReference type="Proteomes" id="UP000004816">
    <property type="component" value="Unassembled WGS sequence"/>
</dbReference>
<organism evidence="2 3">
    <name type="scientific">Segniliparus rugosus (strain ATCC BAA-974 / DSM 45345 / CCUG 50838 / CIP 108380 / JCM 13579 / CDC 945)</name>
    <dbReference type="NCBI Taxonomy" id="679197"/>
    <lineage>
        <taxon>Bacteria</taxon>
        <taxon>Bacillati</taxon>
        <taxon>Actinomycetota</taxon>
        <taxon>Actinomycetes</taxon>
        <taxon>Mycobacteriales</taxon>
        <taxon>Segniliparaceae</taxon>
        <taxon>Segniliparus</taxon>
    </lineage>
</organism>
<feature type="signal peptide" evidence="1">
    <location>
        <begin position="1"/>
        <end position="24"/>
    </location>
</feature>
<keyword evidence="1" id="KW-0732">Signal</keyword>
<accession>E5XLF7</accession>
<evidence type="ECO:0008006" key="4">
    <source>
        <dbReference type="Google" id="ProtNLM"/>
    </source>
</evidence>
<reference evidence="2 3" key="1">
    <citation type="journal article" date="2011" name="Stand. Genomic Sci.">
        <title>High quality draft genome sequence of Segniliparus rugosus CDC 945(T)= (ATCC BAA-974(T)).</title>
        <authorList>
            <person name="Earl A.M."/>
            <person name="Desjardins C.A."/>
            <person name="Fitzgerald M.G."/>
            <person name="Arachchi H.M."/>
            <person name="Zeng Q."/>
            <person name="Mehta T."/>
            <person name="Griggs A."/>
            <person name="Birren B.W."/>
            <person name="Toney N.C."/>
            <person name="Carr J."/>
            <person name="Posey J."/>
            <person name="Butler W.R."/>
        </authorList>
    </citation>
    <scope>NUCLEOTIDE SEQUENCE [LARGE SCALE GENOMIC DNA]</scope>
    <source>
        <strain evidence="3">ATCC BAA-974 / DSM 45345 / CCUG 50838 / CIP 108380 / JCM 13579 / CDC 945</strain>
    </source>
</reference>
<protein>
    <recommendedName>
        <fullName evidence="4">Lipoprotein</fullName>
    </recommendedName>
</protein>
<evidence type="ECO:0000313" key="3">
    <source>
        <dbReference type="Proteomes" id="UP000004816"/>
    </source>
</evidence>
<gene>
    <name evidence="2" type="ORF">HMPREF9336_00326</name>
</gene>
<evidence type="ECO:0000313" key="2">
    <source>
        <dbReference type="EMBL" id="EFV14803.2"/>
    </source>
</evidence>
<feature type="chain" id="PRO_5003200122" description="Lipoprotein" evidence="1">
    <location>
        <begin position="25"/>
        <end position="246"/>
    </location>
</feature>
<comment type="caution">
    <text evidence="2">The sequence shown here is derived from an EMBL/GenBank/DDBJ whole genome shotgun (WGS) entry which is preliminary data.</text>
</comment>
<sequence>MRWNRLAPPLVVLAALAGGCSAPAPPSDPSSVPASFALARQDFPEGYEFHDDRDLRELDVVELGAKKKDRRLPDYSKLTLDHLSTEQQACALLMDVGRRPTYHTAAGPVAPAPAHTRSSLGIDQRVSTTLVFVVTTDPVPLDQYRQALAGCGRFSVKSERIGPGQGGIVPAEAPDGGLAYTLEAQLQAPSGIEYAFSRVLIAVPVGRDVVFGSASRTTSVEKGKEPLDQTTLRAMLHKLVDKVKAG</sequence>
<dbReference type="OrthoDB" id="9828978at2"/>
<proteinExistence type="predicted"/>
<evidence type="ECO:0000256" key="1">
    <source>
        <dbReference type="SAM" id="SignalP"/>
    </source>
</evidence>
<dbReference type="RefSeq" id="WP_021030554.1">
    <property type="nucleotide sequence ID" value="NZ_KI391954.1"/>
</dbReference>
<dbReference type="PROSITE" id="PS51257">
    <property type="entry name" value="PROKAR_LIPOPROTEIN"/>
    <property type="match status" value="1"/>
</dbReference>
<keyword evidence="3" id="KW-1185">Reference proteome</keyword>
<dbReference type="EMBL" id="ACZI02000003">
    <property type="protein sequence ID" value="EFV14803.2"/>
    <property type="molecule type" value="Genomic_DNA"/>
</dbReference>